<accession>A0A645EC55</accession>
<organism evidence="1">
    <name type="scientific">bioreactor metagenome</name>
    <dbReference type="NCBI Taxonomy" id="1076179"/>
    <lineage>
        <taxon>unclassified sequences</taxon>
        <taxon>metagenomes</taxon>
        <taxon>ecological metagenomes</taxon>
    </lineage>
</organism>
<name>A0A645EC55_9ZZZZ</name>
<proteinExistence type="predicted"/>
<gene>
    <name evidence="1" type="ORF">SDC9_145426</name>
</gene>
<evidence type="ECO:0000313" key="1">
    <source>
        <dbReference type="EMBL" id="MPM98242.1"/>
    </source>
</evidence>
<dbReference type="AlphaFoldDB" id="A0A645EC55"/>
<protein>
    <submittedName>
        <fullName evidence="1">Uncharacterized protein</fullName>
    </submittedName>
</protein>
<dbReference type="EMBL" id="VSSQ01044422">
    <property type="protein sequence ID" value="MPM98242.1"/>
    <property type="molecule type" value="Genomic_DNA"/>
</dbReference>
<sequence>MLKYMRKRTEARKVMKCNAITLAKGASSDSRYPLIKKFINYELQLAVFLYPSL</sequence>
<comment type="caution">
    <text evidence="1">The sequence shown here is derived from an EMBL/GenBank/DDBJ whole genome shotgun (WGS) entry which is preliminary data.</text>
</comment>
<reference evidence="1" key="1">
    <citation type="submission" date="2019-08" db="EMBL/GenBank/DDBJ databases">
        <authorList>
            <person name="Kucharzyk K."/>
            <person name="Murdoch R.W."/>
            <person name="Higgins S."/>
            <person name="Loffler F."/>
        </authorList>
    </citation>
    <scope>NUCLEOTIDE SEQUENCE</scope>
</reference>